<dbReference type="RefSeq" id="XP_028310495.1">
    <property type="nucleotide sequence ID" value="XM_028454694.1"/>
</dbReference>
<evidence type="ECO:0000259" key="13">
    <source>
        <dbReference type="PROSITE" id="PS50262"/>
    </source>
</evidence>
<gene>
    <name evidence="14" type="primary">s1pr5a</name>
</gene>
<keyword evidence="8" id="KW-0325">Glycoprotein</keyword>
<name>A0A8C5DUA0_GOUWI</name>
<dbReference type="PANTHER" id="PTHR22750">
    <property type="entry name" value="G-PROTEIN COUPLED RECEPTOR"/>
    <property type="match status" value="1"/>
</dbReference>
<feature type="disulfide bond" evidence="10">
    <location>
        <begin position="197"/>
        <end position="204"/>
    </location>
</feature>
<reference evidence="14" key="3">
    <citation type="submission" date="2025-09" db="UniProtKB">
        <authorList>
            <consortium name="Ensembl"/>
        </authorList>
    </citation>
    <scope>IDENTIFICATION</scope>
</reference>
<feature type="transmembrane region" description="Helical" evidence="12">
    <location>
        <begin position="264"/>
        <end position="288"/>
    </location>
</feature>
<keyword evidence="3 11" id="KW-0812">Transmembrane</keyword>
<feature type="transmembrane region" description="Helical" evidence="12">
    <location>
        <begin position="174"/>
        <end position="195"/>
    </location>
</feature>
<keyword evidence="4 12" id="KW-1133">Transmembrane helix</keyword>
<dbReference type="RefSeq" id="XP_028310494.1">
    <property type="nucleotide sequence ID" value="XM_028454693.1"/>
</dbReference>
<keyword evidence="9 11" id="KW-0807">Transducer</keyword>
<evidence type="ECO:0000256" key="3">
    <source>
        <dbReference type="ARBA" id="ARBA00022692"/>
    </source>
</evidence>
<organism evidence="14 15">
    <name type="scientific">Gouania willdenowi</name>
    <name type="common">Blunt-snouted clingfish</name>
    <name type="synonym">Lepadogaster willdenowi</name>
    <dbReference type="NCBI Taxonomy" id="441366"/>
    <lineage>
        <taxon>Eukaryota</taxon>
        <taxon>Metazoa</taxon>
        <taxon>Chordata</taxon>
        <taxon>Craniata</taxon>
        <taxon>Vertebrata</taxon>
        <taxon>Euteleostomi</taxon>
        <taxon>Actinopterygii</taxon>
        <taxon>Neopterygii</taxon>
        <taxon>Teleostei</taxon>
        <taxon>Neoteleostei</taxon>
        <taxon>Acanthomorphata</taxon>
        <taxon>Ovalentaria</taxon>
        <taxon>Blenniimorphae</taxon>
        <taxon>Blenniiformes</taxon>
        <taxon>Gobiesocoidei</taxon>
        <taxon>Gobiesocidae</taxon>
        <taxon>Gobiesocinae</taxon>
        <taxon>Gouania</taxon>
    </lineage>
</organism>
<dbReference type="RefSeq" id="XP_028310493.1">
    <property type="nucleotide sequence ID" value="XM_028454692.1"/>
</dbReference>
<dbReference type="PRINTS" id="PR00237">
    <property type="entry name" value="GPCRRHODOPSN"/>
</dbReference>
<dbReference type="PROSITE" id="PS00237">
    <property type="entry name" value="G_PROTEIN_RECEP_F1_1"/>
    <property type="match status" value="1"/>
</dbReference>
<keyword evidence="7 11" id="KW-0675">Receptor</keyword>
<evidence type="ECO:0000256" key="10">
    <source>
        <dbReference type="PIRSR" id="PIRSR604061-50"/>
    </source>
</evidence>
<dbReference type="CDD" id="cd15348">
    <property type="entry name" value="7tmA_S1PR5_Edg8"/>
    <property type="match status" value="1"/>
</dbReference>
<dbReference type="PRINTS" id="PR00642">
    <property type="entry name" value="EDG1RECEPTOR"/>
</dbReference>
<dbReference type="Ensembl" id="ENSGWIT00000012302.1">
    <property type="protein sequence ID" value="ENSGWIP00000011053.1"/>
    <property type="gene ID" value="ENSGWIG00000006488.1"/>
</dbReference>
<sequence>MTTESLRAAFAVVTPTSVSSSPSTGMLGMFSEYQSNAVIIEHYNYTGKLQKNKYKDGLKPEAIAFLLVCLLIVVENAVVLLAIWKNKKFHMPMYYLLGNLTLSDLLAGFTYMVNLMTSGANTLNMTPVLYFLREGGVFIMLAASVISLLAIAIERHVTMVRMKPYQADKQGRMFALIGVSWVLSVFLGVLPVLGWNCMGHLQHCSTVLPLYAKSYILFCITIFSTILLSIVVLYVRIFRIVKSNTKRLASVPQRKGLYRKSEKYMALLKTVTIVLGVFIACWLPLFILLLLDFFCPTKSCEVLFKADYFLGIAMFNSLLNPIIYTLTSKDMRKAILRLLCRRCLLTKDGHVKKIGVPFLECSTSKVDAASHKLEGLETTISSGNFSPPTIKAIYPRISKT</sequence>
<dbReference type="OrthoDB" id="10049450at2759"/>
<feature type="transmembrane region" description="Helical" evidence="12">
    <location>
        <begin position="308"/>
        <end position="327"/>
    </location>
</feature>
<dbReference type="GO" id="GO:0038036">
    <property type="term" value="F:sphingosine-1-phosphate receptor activity"/>
    <property type="evidence" value="ECO:0007669"/>
    <property type="project" value="InterPro"/>
</dbReference>
<evidence type="ECO:0000256" key="1">
    <source>
        <dbReference type="ARBA" id="ARBA00004651"/>
    </source>
</evidence>
<dbReference type="Pfam" id="PF00001">
    <property type="entry name" value="7tm_1"/>
    <property type="match status" value="1"/>
</dbReference>
<proteinExistence type="inferred from homology"/>
<comment type="subcellular location">
    <subcellularLocation>
        <location evidence="1">Cell membrane</location>
        <topology evidence="1">Multi-pass membrane protein</topology>
    </subcellularLocation>
</comment>
<dbReference type="AlphaFoldDB" id="A0A8C5DUA0"/>
<evidence type="ECO:0000256" key="4">
    <source>
        <dbReference type="ARBA" id="ARBA00022989"/>
    </source>
</evidence>
<evidence type="ECO:0000256" key="11">
    <source>
        <dbReference type="RuleBase" id="RU000688"/>
    </source>
</evidence>
<evidence type="ECO:0000256" key="8">
    <source>
        <dbReference type="ARBA" id="ARBA00023180"/>
    </source>
</evidence>
<accession>A0A8C5DUA0</accession>
<keyword evidence="2" id="KW-1003">Cell membrane</keyword>
<feature type="disulfide bond" evidence="10">
    <location>
        <begin position="295"/>
        <end position="300"/>
    </location>
</feature>
<feature type="domain" description="G-protein coupled receptors family 1 profile" evidence="13">
    <location>
        <begin position="75"/>
        <end position="324"/>
    </location>
</feature>
<feature type="transmembrane region" description="Helical" evidence="12">
    <location>
        <begin position="62"/>
        <end position="84"/>
    </location>
</feature>
<comment type="similarity">
    <text evidence="11">Belongs to the G-protein coupled receptor 1 family.</text>
</comment>
<dbReference type="InterPro" id="IPR000276">
    <property type="entry name" value="GPCR_Rhodpsn"/>
</dbReference>
<dbReference type="PROSITE" id="PS50262">
    <property type="entry name" value="G_PROTEIN_RECEP_F1_2"/>
    <property type="match status" value="1"/>
</dbReference>
<keyword evidence="5 11" id="KW-0297">G-protein coupled receptor</keyword>
<dbReference type="CTD" id="492350"/>
<dbReference type="SMART" id="SM01381">
    <property type="entry name" value="7TM_GPCR_Srsx"/>
    <property type="match status" value="1"/>
</dbReference>
<keyword evidence="6 12" id="KW-0472">Membrane</keyword>
<evidence type="ECO:0000256" key="7">
    <source>
        <dbReference type="ARBA" id="ARBA00023170"/>
    </source>
</evidence>
<evidence type="ECO:0000313" key="14">
    <source>
        <dbReference type="Ensembl" id="ENSGWIP00000011053.1"/>
    </source>
</evidence>
<dbReference type="InterPro" id="IPR017452">
    <property type="entry name" value="GPCR_Rhodpsn_7TM"/>
</dbReference>
<feature type="transmembrane region" description="Helical" evidence="12">
    <location>
        <begin position="96"/>
        <end position="115"/>
    </location>
</feature>
<dbReference type="GO" id="GO:0005886">
    <property type="term" value="C:plasma membrane"/>
    <property type="evidence" value="ECO:0007669"/>
    <property type="project" value="UniProtKB-SubCell"/>
</dbReference>
<evidence type="ECO:0000256" key="12">
    <source>
        <dbReference type="SAM" id="Phobius"/>
    </source>
</evidence>
<dbReference type="PRINTS" id="PR01523">
    <property type="entry name" value="S1PRECEPTOR"/>
</dbReference>
<reference evidence="14" key="1">
    <citation type="submission" date="2020-06" db="EMBL/GenBank/DDBJ databases">
        <authorList>
            <consortium name="Wellcome Sanger Institute Data Sharing"/>
        </authorList>
    </citation>
    <scope>NUCLEOTIDE SEQUENCE [LARGE SCALE GENOMIC DNA]</scope>
</reference>
<dbReference type="Gene3D" id="1.20.1070.10">
    <property type="entry name" value="Rhodopsin 7-helix transmembrane proteins"/>
    <property type="match status" value="1"/>
</dbReference>
<evidence type="ECO:0000256" key="2">
    <source>
        <dbReference type="ARBA" id="ARBA00022475"/>
    </source>
</evidence>
<dbReference type="SUPFAM" id="SSF81321">
    <property type="entry name" value="Family A G protein-coupled receptor-like"/>
    <property type="match status" value="1"/>
</dbReference>
<evidence type="ECO:0000256" key="6">
    <source>
        <dbReference type="ARBA" id="ARBA00023136"/>
    </source>
</evidence>
<evidence type="ECO:0000256" key="5">
    <source>
        <dbReference type="ARBA" id="ARBA00023040"/>
    </source>
</evidence>
<dbReference type="Proteomes" id="UP000694680">
    <property type="component" value="Chromosome 8"/>
</dbReference>
<dbReference type="GeneID" id="114468052"/>
<keyword evidence="15" id="KW-1185">Reference proteome</keyword>
<protein>
    <submittedName>
        <fullName evidence="14">Sphingosine 1-phosphate receptor 1-like</fullName>
    </submittedName>
</protein>
<feature type="transmembrane region" description="Helical" evidence="12">
    <location>
        <begin position="215"/>
        <end position="237"/>
    </location>
</feature>
<feature type="transmembrane region" description="Helical" evidence="12">
    <location>
        <begin position="135"/>
        <end position="153"/>
    </location>
</feature>
<dbReference type="InterPro" id="IPR004061">
    <property type="entry name" value="S1P_rcpt"/>
</dbReference>
<reference evidence="14" key="2">
    <citation type="submission" date="2025-08" db="UniProtKB">
        <authorList>
            <consortium name="Ensembl"/>
        </authorList>
    </citation>
    <scope>IDENTIFICATION</scope>
</reference>
<evidence type="ECO:0000256" key="9">
    <source>
        <dbReference type="ARBA" id="ARBA00023224"/>
    </source>
</evidence>
<keyword evidence="10" id="KW-1015">Disulfide bond</keyword>
<evidence type="ECO:0000313" key="15">
    <source>
        <dbReference type="Proteomes" id="UP000694680"/>
    </source>
</evidence>